<gene>
    <name evidence="1" type="ORF">COM27_11665</name>
</gene>
<proteinExistence type="predicted"/>
<evidence type="ECO:0000313" key="1">
    <source>
        <dbReference type="EMBL" id="PGD36661.1"/>
    </source>
</evidence>
<dbReference type="RefSeq" id="WP_098707616.1">
    <property type="nucleotide sequence ID" value="NZ_JARPPR010000001.1"/>
</dbReference>
<dbReference type="AlphaFoldDB" id="A0A2B6S759"/>
<reference evidence="1 2" key="1">
    <citation type="submission" date="2017-09" db="EMBL/GenBank/DDBJ databases">
        <title>Large-scale bioinformatics analysis of Bacillus genomes uncovers conserved roles of natural products in bacterial physiology.</title>
        <authorList>
            <consortium name="Agbiome Team Llc"/>
            <person name="Bleich R.M."/>
            <person name="Grubbs K.J."/>
            <person name="Santa Maria K.C."/>
            <person name="Allen S.E."/>
            <person name="Farag S."/>
            <person name="Shank E.A."/>
            <person name="Bowers A."/>
        </authorList>
    </citation>
    <scope>NUCLEOTIDE SEQUENCE [LARGE SCALE GENOMIC DNA]</scope>
    <source>
        <strain evidence="1 2">AFS065610</strain>
    </source>
</reference>
<dbReference type="Proteomes" id="UP000223472">
    <property type="component" value="Unassembled WGS sequence"/>
</dbReference>
<protein>
    <submittedName>
        <fullName evidence="1">Cell adhesion protein</fullName>
    </submittedName>
</protein>
<evidence type="ECO:0000313" key="2">
    <source>
        <dbReference type="Proteomes" id="UP000223472"/>
    </source>
</evidence>
<dbReference type="EMBL" id="NVIY01000015">
    <property type="protein sequence ID" value="PGD36661.1"/>
    <property type="molecule type" value="Genomic_DNA"/>
</dbReference>
<comment type="caution">
    <text evidence="1">The sequence shown here is derived from an EMBL/GenBank/DDBJ whole genome shotgun (WGS) entry which is preliminary data.</text>
</comment>
<accession>A0A2B6S759</accession>
<sequence>MELVSLYEKESGKIFKDDFDSIHPRWIMSPASAFDISAEKSFLRINHDASKDVLLLVDKPAGDIAIQVTADYQPTVENDNGGLLIYQNADNKIEFLESYSKTSSKDHTEWLAVSQGNQWDFYSKTDSNFDYADSDKLEANKIGIILKKGIENQYKPLNVDRIIVTAGNKLKLRQLFPGSIVVLKDDSGTIVFKSVVVQNNTGIDIVLPSLEFKGQLEIFDEKNMLIATKKTIFYGGDIYNMGSPLKILMHDKELNDTDPTHLGNMVEGQKVIRMSVQNENISAVANLKISVQQYMDKVGVSWADVSLDGINFSKEISIGTLDPQNSKEFWVKVVKDYNYMGLEPIYFNIKLAHD</sequence>
<organism evidence="1 2">
    <name type="scientific">Bacillus wiedmannii</name>
    <dbReference type="NCBI Taxonomy" id="1890302"/>
    <lineage>
        <taxon>Bacteria</taxon>
        <taxon>Bacillati</taxon>
        <taxon>Bacillota</taxon>
        <taxon>Bacilli</taxon>
        <taxon>Bacillales</taxon>
        <taxon>Bacillaceae</taxon>
        <taxon>Bacillus</taxon>
        <taxon>Bacillus cereus group</taxon>
    </lineage>
</organism>
<name>A0A2B6S759_9BACI</name>